<dbReference type="RefSeq" id="WP_254009980.1">
    <property type="nucleotide sequence ID" value="NZ_JAMZMM010000008.1"/>
</dbReference>
<dbReference type="PANTHER" id="PTHR42996:SF1">
    <property type="entry name" value="PHOSPHATE-BINDING PROTEIN PSTS"/>
    <property type="match status" value="1"/>
</dbReference>
<reference evidence="6" key="1">
    <citation type="submission" date="2022-06" db="EMBL/GenBank/DDBJ databases">
        <title>New cyanobacteria of genus Symplocastrum in benthos of Lake Baikal.</title>
        <authorList>
            <person name="Sorokovikova E."/>
            <person name="Tikhonova I."/>
            <person name="Krasnopeev A."/>
            <person name="Evseev P."/>
            <person name="Gladkikh A."/>
            <person name="Belykh O."/>
        </authorList>
    </citation>
    <scope>NUCLEOTIDE SEQUENCE</scope>
    <source>
        <strain evidence="6">BBK-W-15</strain>
    </source>
</reference>
<evidence type="ECO:0000313" key="6">
    <source>
        <dbReference type="EMBL" id="MCP2727162.1"/>
    </source>
</evidence>
<dbReference type="PANTHER" id="PTHR42996">
    <property type="entry name" value="PHOSPHATE-BINDING PROTEIN PSTS"/>
    <property type="match status" value="1"/>
</dbReference>
<dbReference type="GO" id="GO:0035435">
    <property type="term" value="P:phosphate ion transmembrane transport"/>
    <property type="evidence" value="ECO:0007669"/>
    <property type="project" value="InterPro"/>
</dbReference>
<gene>
    <name evidence="6" type="ORF">NJ959_01570</name>
</gene>
<keyword evidence="3 4" id="KW-0592">Phosphate transport</keyword>
<proteinExistence type="inferred from homology"/>
<keyword evidence="2 4" id="KW-0813">Transport</keyword>
<evidence type="ECO:0000313" key="7">
    <source>
        <dbReference type="Proteomes" id="UP001204953"/>
    </source>
</evidence>
<dbReference type="InterPro" id="IPR024370">
    <property type="entry name" value="PBP_domain"/>
</dbReference>
<organism evidence="6 7">
    <name type="scientific">Limnofasciculus baicalensis BBK-W-15</name>
    <dbReference type="NCBI Taxonomy" id="2699891"/>
    <lineage>
        <taxon>Bacteria</taxon>
        <taxon>Bacillati</taxon>
        <taxon>Cyanobacteriota</taxon>
        <taxon>Cyanophyceae</taxon>
        <taxon>Coleofasciculales</taxon>
        <taxon>Coleofasciculaceae</taxon>
        <taxon>Limnofasciculus</taxon>
        <taxon>Limnofasciculus baicalensis</taxon>
    </lineage>
</organism>
<comment type="similarity">
    <text evidence="1 4">Belongs to the PstS family.</text>
</comment>
<dbReference type="GO" id="GO:0043190">
    <property type="term" value="C:ATP-binding cassette (ABC) transporter complex"/>
    <property type="evidence" value="ECO:0007669"/>
    <property type="project" value="InterPro"/>
</dbReference>
<evidence type="ECO:0000256" key="1">
    <source>
        <dbReference type="ARBA" id="ARBA00008725"/>
    </source>
</evidence>
<dbReference type="Gene3D" id="3.40.190.10">
    <property type="entry name" value="Periplasmic binding protein-like II"/>
    <property type="match status" value="2"/>
</dbReference>
<dbReference type="SUPFAM" id="SSF53850">
    <property type="entry name" value="Periplasmic binding protein-like II"/>
    <property type="match status" value="1"/>
</dbReference>
<dbReference type="InterPro" id="IPR050962">
    <property type="entry name" value="Phosphate-bind_PstS"/>
</dbReference>
<dbReference type="Pfam" id="PF12849">
    <property type="entry name" value="PBP_like_2"/>
    <property type="match status" value="1"/>
</dbReference>
<keyword evidence="7" id="KW-1185">Reference proteome</keyword>
<feature type="domain" description="PBP" evidence="5">
    <location>
        <begin position="34"/>
        <end position="298"/>
    </location>
</feature>
<comment type="caution">
    <text evidence="6">The sequence shown here is derived from an EMBL/GenBank/DDBJ whole genome shotgun (WGS) entry which is preliminary data.</text>
</comment>
<dbReference type="Proteomes" id="UP001204953">
    <property type="component" value="Unassembled WGS sequence"/>
</dbReference>
<sequence>MIFKAKTLRRSIIASLVTFAIVLISLRAVPANPIVGAGSILAGPLFQRYSTEYQKETGTEIQYSATGRVEGINRFIEGSVDFAASDIRPTREERDNLEKQQGLVMLPTGASPVAIIYNLRQVSSPVSLSRKNLVKIFTGKVSSWNQIDPNLPNTDIKVVVRSDRSGINYTLTNYLQSITNGKIEAKALPDWGFDVFASVPESSQVTGEVRRTDGAIGYIAAILARQNSLPIAKIENKKGEYLLPRSSQVSKGLTSERFDENFYPNDEEAPEGYPLANILFLLLHKQYSSVEIAQRMKDMTTWILTKGQTFNEEFKYAKIPEDVTQRAIQVANKTIRP</sequence>
<evidence type="ECO:0000256" key="4">
    <source>
        <dbReference type="PIRNR" id="PIRNR002756"/>
    </source>
</evidence>
<accession>A0AAE3GRF0</accession>
<dbReference type="InterPro" id="IPR005673">
    <property type="entry name" value="ABC_phos-bd_PstS"/>
</dbReference>
<protein>
    <recommendedName>
        <fullName evidence="4">Phosphate-binding protein</fullName>
    </recommendedName>
</protein>
<dbReference type="CDD" id="cd13565">
    <property type="entry name" value="PBP2_PstS"/>
    <property type="match status" value="1"/>
</dbReference>
<dbReference type="PIRSF" id="PIRSF002756">
    <property type="entry name" value="PstS"/>
    <property type="match status" value="1"/>
</dbReference>
<dbReference type="EMBL" id="JAMZMM010000008">
    <property type="protein sequence ID" value="MCP2727162.1"/>
    <property type="molecule type" value="Genomic_DNA"/>
</dbReference>
<dbReference type="GO" id="GO:0042301">
    <property type="term" value="F:phosphate ion binding"/>
    <property type="evidence" value="ECO:0007669"/>
    <property type="project" value="InterPro"/>
</dbReference>
<evidence type="ECO:0000256" key="2">
    <source>
        <dbReference type="ARBA" id="ARBA00022448"/>
    </source>
</evidence>
<evidence type="ECO:0000256" key="3">
    <source>
        <dbReference type="ARBA" id="ARBA00022592"/>
    </source>
</evidence>
<evidence type="ECO:0000259" key="5">
    <source>
        <dbReference type="Pfam" id="PF12849"/>
    </source>
</evidence>
<dbReference type="AlphaFoldDB" id="A0AAE3GRF0"/>
<name>A0AAE3GRF0_9CYAN</name>